<dbReference type="EMBL" id="QUWK01000005">
    <property type="protein sequence ID" value="RFU95223.1"/>
    <property type="molecule type" value="Genomic_DNA"/>
</dbReference>
<name>A0A372MIF4_9SPIR</name>
<sequence length="218" mass="24594">MQGIRATISDEILSSRYRFMVHNKGTILSYFDLGQIKTVAKVLATLEADSFSLHYPFSFADLHLQAYPEISAVYNTLDFAQQCQVLDSAIEYGKKGICKALIAIDYQSGFTTILALGKTQEDLMQRALSYIGDPLVQTLIDESSEKELLELLQNIRPFLQQAEHSDKRYACHSIACSEEFFLSHLFSILLDVPFTVAWGLERDSQGRFIPTYLMGENG</sequence>
<evidence type="ECO:0000313" key="2">
    <source>
        <dbReference type="Proteomes" id="UP000264002"/>
    </source>
</evidence>
<reference evidence="1 2" key="2">
    <citation type="submission" date="2018-09" db="EMBL/GenBank/DDBJ databases">
        <title>Genome of Sphaerochaeta halotolerans strain 4-11.</title>
        <authorList>
            <person name="Nazina T.N."/>
            <person name="Sokolova D.S."/>
        </authorList>
    </citation>
    <scope>NUCLEOTIDE SEQUENCE [LARGE SCALE GENOMIC DNA]</scope>
    <source>
        <strain evidence="1 2">4-11</strain>
    </source>
</reference>
<protein>
    <submittedName>
        <fullName evidence="1">Uncharacterized protein</fullName>
    </submittedName>
</protein>
<proteinExistence type="predicted"/>
<organism evidence="1 2">
    <name type="scientific">Sphaerochaeta halotolerans</name>
    <dbReference type="NCBI Taxonomy" id="2293840"/>
    <lineage>
        <taxon>Bacteria</taxon>
        <taxon>Pseudomonadati</taxon>
        <taxon>Spirochaetota</taxon>
        <taxon>Spirochaetia</taxon>
        <taxon>Spirochaetales</taxon>
        <taxon>Sphaerochaetaceae</taxon>
        <taxon>Sphaerochaeta</taxon>
    </lineage>
</organism>
<evidence type="ECO:0000313" key="1">
    <source>
        <dbReference type="EMBL" id="RFU95223.1"/>
    </source>
</evidence>
<keyword evidence="2" id="KW-1185">Reference proteome</keyword>
<comment type="caution">
    <text evidence="1">The sequence shown here is derived from an EMBL/GenBank/DDBJ whole genome shotgun (WGS) entry which is preliminary data.</text>
</comment>
<dbReference type="AlphaFoldDB" id="A0A372MIF4"/>
<dbReference type="Proteomes" id="UP000264002">
    <property type="component" value="Unassembled WGS sequence"/>
</dbReference>
<reference evidence="2" key="1">
    <citation type="submission" date="2018-08" db="EMBL/GenBank/DDBJ databases">
        <authorList>
            <person name="Grouzdev D.S."/>
            <person name="Krutkina M.S."/>
        </authorList>
    </citation>
    <scope>NUCLEOTIDE SEQUENCE [LARGE SCALE GENOMIC DNA]</scope>
    <source>
        <strain evidence="2">4-11</strain>
    </source>
</reference>
<accession>A0A372MIF4</accession>
<gene>
    <name evidence="1" type="ORF">DYP60_06250</name>
</gene>